<dbReference type="VEuPathDB" id="FungiDB:MELLADRAFT_114987"/>
<dbReference type="AlphaFoldDB" id="F4R2Z3"/>
<name>F4R2Z3_MELLP</name>
<dbReference type="OrthoDB" id="10438342at2759"/>
<reference evidence="3" key="1">
    <citation type="journal article" date="2011" name="Proc. Natl. Acad. Sci. U.S.A.">
        <title>Obligate biotrophy features unraveled by the genomic analysis of rust fungi.</title>
        <authorList>
            <person name="Duplessis S."/>
            <person name="Cuomo C.A."/>
            <person name="Lin Y.-C."/>
            <person name="Aerts A."/>
            <person name="Tisserant E."/>
            <person name="Veneault-Fourrey C."/>
            <person name="Joly D.L."/>
            <person name="Hacquard S."/>
            <person name="Amselem J."/>
            <person name="Cantarel B.L."/>
            <person name="Chiu R."/>
            <person name="Coutinho P.M."/>
            <person name="Feau N."/>
            <person name="Field M."/>
            <person name="Frey P."/>
            <person name="Gelhaye E."/>
            <person name="Goldberg J."/>
            <person name="Grabherr M.G."/>
            <person name="Kodira C.D."/>
            <person name="Kohler A."/>
            <person name="Kuees U."/>
            <person name="Lindquist E.A."/>
            <person name="Lucas S.M."/>
            <person name="Mago R."/>
            <person name="Mauceli E."/>
            <person name="Morin E."/>
            <person name="Murat C."/>
            <person name="Pangilinan J.L."/>
            <person name="Park R."/>
            <person name="Pearson M."/>
            <person name="Quesneville H."/>
            <person name="Rouhier N."/>
            <person name="Sakthikumar S."/>
            <person name="Salamov A.A."/>
            <person name="Schmutz J."/>
            <person name="Selles B."/>
            <person name="Shapiro H."/>
            <person name="Tanguay P."/>
            <person name="Tuskan G.A."/>
            <person name="Henrissat B."/>
            <person name="Van de Peer Y."/>
            <person name="Rouze P."/>
            <person name="Ellis J.G."/>
            <person name="Dodds P.N."/>
            <person name="Schein J.E."/>
            <person name="Zhong S."/>
            <person name="Hamelin R.C."/>
            <person name="Grigoriev I.V."/>
            <person name="Szabo L.J."/>
            <person name="Martin F."/>
        </authorList>
    </citation>
    <scope>NUCLEOTIDE SEQUENCE [LARGE SCALE GENOMIC DNA]</scope>
    <source>
        <strain evidence="3">98AG31 / pathotype 3-4-7</strain>
    </source>
</reference>
<protein>
    <submittedName>
        <fullName evidence="2">Uncharacterized protein</fullName>
    </submittedName>
</protein>
<evidence type="ECO:0000313" key="3">
    <source>
        <dbReference type="Proteomes" id="UP000001072"/>
    </source>
</evidence>
<dbReference type="InParanoid" id="F4R2Z3"/>
<feature type="compositionally biased region" description="Low complexity" evidence="1">
    <location>
        <begin position="357"/>
        <end position="366"/>
    </location>
</feature>
<proteinExistence type="predicted"/>
<dbReference type="GeneID" id="18925505"/>
<feature type="compositionally biased region" description="Basic and acidic residues" evidence="1">
    <location>
        <begin position="367"/>
        <end position="377"/>
    </location>
</feature>
<gene>
    <name evidence="2" type="ORF">MELLADRAFT_114987</name>
</gene>
<dbReference type="HOGENOM" id="CLU_622672_0_0_1"/>
<organism evidence="3">
    <name type="scientific">Melampsora larici-populina (strain 98AG31 / pathotype 3-4-7)</name>
    <name type="common">Poplar leaf rust fungus</name>
    <dbReference type="NCBI Taxonomy" id="747676"/>
    <lineage>
        <taxon>Eukaryota</taxon>
        <taxon>Fungi</taxon>
        <taxon>Dikarya</taxon>
        <taxon>Basidiomycota</taxon>
        <taxon>Pucciniomycotina</taxon>
        <taxon>Pucciniomycetes</taxon>
        <taxon>Pucciniales</taxon>
        <taxon>Melampsoraceae</taxon>
        <taxon>Melampsora</taxon>
    </lineage>
</organism>
<keyword evidence="3" id="KW-1185">Reference proteome</keyword>
<dbReference type="KEGG" id="mlr:MELLADRAFT_114987"/>
<evidence type="ECO:0000313" key="2">
    <source>
        <dbReference type="EMBL" id="EGG12900.1"/>
    </source>
</evidence>
<dbReference type="RefSeq" id="XP_007403838.1">
    <property type="nucleotide sequence ID" value="XM_007403776.1"/>
</dbReference>
<dbReference type="EMBL" id="GL883090">
    <property type="protein sequence ID" value="EGG12900.1"/>
    <property type="molecule type" value="Genomic_DNA"/>
</dbReference>
<evidence type="ECO:0000256" key="1">
    <source>
        <dbReference type="SAM" id="MobiDB-lite"/>
    </source>
</evidence>
<feature type="region of interest" description="Disordered" evidence="1">
    <location>
        <begin position="356"/>
        <end position="391"/>
    </location>
</feature>
<accession>F4R2Z3</accession>
<dbReference type="Proteomes" id="UP000001072">
    <property type="component" value="Unassembled WGS sequence"/>
</dbReference>
<sequence length="440" mass="48982">MRKRGSDESFACGGFSRTVEEGIEEIDQRLLVDQRRAGARKSRPDRELQQPQLPIHCSRLDVPSNDLRKKRLAELEEMTRLYETSGLGIEIAKKSTSLHSSNTSIAPSVIPSAMPDIVPNIIPGLDSYGSIPRARVIVQQLPERPMTHKYQTAIREGRRLTRITNQAAALPQNPAASRQVRNSATLLLPFQPSESTKTPILEHQAEPLASRREVCAESGSEEDLKDRSYLGATHKHDSSRTSRLRASGLFGHILRPRKSENASRASTPNSLQITELSPFSTFTPFSESDLRSESDISSRMSFENQLGDDNYIHVDPVQPLVYLDERTDRHVAGSYDASSLTSHTLESASYSSLWHDTPASSISPSTRSRDSACHSEVPDGPPSGIAQSPKIREEVRYSSSFLDFNEDDVEDSSDLKHIWKNISMSTMSKNTTSLKELKEL</sequence>